<dbReference type="PATRIC" id="fig|1210908.3.peg.878"/>
<dbReference type="PANTHER" id="PTHR36852:SF1">
    <property type="entry name" value="PROTEIN GVPL 2"/>
    <property type="match status" value="1"/>
</dbReference>
<evidence type="ECO:0000256" key="3">
    <source>
        <dbReference type="ARBA" id="ARBA00035643"/>
    </source>
</evidence>
<organism evidence="6 7">
    <name type="scientific">Halogranum salarium B-1</name>
    <dbReference type="NCBI Taxonomy" id="1210908"/>
    <lineage>
        <taxon>Archaea</taxon>
        <taxon>Methanobacteriati</taxon>
        <taxon>Methanobacteriota</taxon>
        <taxon>Stenosarchaea group</taxon>
        <taxon>Halobacteria</taxon>
        <taxon>Halobacteriales</taxon>
        <taxon>Haloferacaceae</taxon>
    </lineage>
</organism>
<protein>
    <recommendedName>
        <fullName evidence="8">Gas vesicle synthesis protein GvpL/GvpF</fullName>
    </recommendedName>
</protein>
<proteinExistence type="inferred from homology"/>
<evidence type="ECO:0008006" key="8">
    <source>
        <dbReference type="Google" id="ProtNLM"/>
    </source>
</evidence>
<evidence type="ECO:0000313" key="7">
    <source>
        <dbReference type="Proteomes" id="UP000007813"/>
    </source>
</evidence>
<dbReference type="Pfam" id="PF06386">
    <property type="entry name" value="GvpL_GvpF"/>
    <property type="match status" value="1"/>
</dbReference>
<dbReference type="InterPro" id="IPR054796">
    <property type="entry name" value="Gas_vesic_GvpL"/>
</dbReference>
<gene>
    <name evidence="6" type="ORF">HSB1_09230</name>
</gene>
<comment type="caution">
    <text evidence="6">The sequence shown here is derived from an EMBL/GenBank/DDBJ whole genome shotgun (WGS) entry which is preliminary data.</text>
</comment>
<accession>J2ZHZ3</accession>
<dbReference type="GO" id="GO:0031412">
    <property type="term" value="P:gas vesicle organization"/>
    <property type="evidence" value="ECO:0007669"/>
    <property type="project" value="InterPro"/>
</dbReference>
<feature type="coiled-coil region" evidence="4">
    <location>
        <begin position="135"/>
        <end position="188"/>
    </location>
</feature>
<dbReference type="EMBL" id="ALJD01000003">
    <property type="protein sequence ID" value="EJN60320.1"/>
    <property type="molecule type" value="Genomic_DNA"/>
</dbReference>
<dbReference type="GO" id="GO:0031411">
    <property type="term" value="C:gas vesicle"/>
    <property type="evidence" value="ECO:0007669"/>
    <property type="project" value="UniProtKB-SubCell"/>
</dbReference>
<dbReference type="OrthoDB" id="350702at2157"/>
<sequence>MSDADSTFADGRYLYCVALSDAEMDESSLSTTGLDDEPVRVVREAGLAAVVHDCTSLYDSDSATQIQRWILAHQSVVDDAGEAFGTPLPFQFDTIVRGDDEALRSWLSDEAETLTDHLDALAGRWEYRIEVVWDEAAAREELEEADDELRDLAERREEASEGTQFLLNKQYESRLDQLVSEQRRAEAADLADRLSGEVTDLVDLGERSTVGLDIGGADEDVDVLARFSVLATDDEQEAVGLLLDDVAADPGIEVRFTGPWPPYTFTPELGGEDAPDEV</sequence>
<evidence type="ECO:0000256" key="1">
    <source>
        <dbReference type="ARBA" id="ARBA00022987"/>
    </source>
</evidence>
<dbReference type="InterPro" id="IPR009430">
    <property type="entry name" value="GvpL/GvpF"/>
</dbReference>
<name>J2ZHZ3_9EURY</name>
<keyword evidence="1" id="KW-0304">Gas vesicle</keyword>
<feature type="region of interest" description="Disordered" evidence="5">
    <location>
        <begin position="257"/>
        <end position="278"/>
    </location>
</feature>
<dbReference type="PANTHER" id="PTHR36852">
    <property type="entry name" value="PROTEIN GVPL 2"/>
    <property type="match status" value="1"/>
</dbReference>
<evidence type="ECO:0000256" key="5">
    <source>
        <dbReference type="SAM" id="MobiDB-lite"/>
    </source>
</evidence>
<evidence type="ECO:0000256" key="2">
    <source>
        <dbReference type="ARBA" id="ARBA00035108"/>
    </source>
</evidence>
<dbReference type="NCBIfam" id="NF045778">
    <property type="entry name" value="gas_vesic_GvpL"/>
    <property type="match status" value="1"/>
</dbReference>
<dbReference type="RefSeq" id="WP_009366037.1">
    <property type="nucleotide sequence ID" value="NZ_ALJD01000003.1"/>
</dbReference>
<dbReference type="eggNOG" id="arCOG03090">
    <property type="taxonomic scope" value="Archaea"/>
</dbReference>
<reference evidence="6 7" key="1">
    <citation type="journal article" date="2012" name="J. Bacteriol.">
        <title>Draft Genome Sequence of the Extremely Halophilic Archaeon Halogranum salarium B-1T.</title>
        <authorList>
            <person name="Kim K.K."/>
            <person name="Lee K.C."/>
            <person name="Lee J.S."/>
        </authorList>
    </citation>
    <scope>NUCLEOTIDE SEQUENCE [LARGE SCALE GENOMIC DNA]</scope>
    <source>
        <strain evidence="6 7">B-1</strain>
    </source>
</reference>
<comment type="similarity">
    <text evidence="3">Belongs to the gas vesicle GvpF/GvpL family.</text>
</comment>
<evidence type="ECO:0000313" key="6">
    <source>
        <dbReference type="EMBL" id="EJN60320.1"/>
    </source>
</evidence>
<evidence type="ECO:0000256" key="4">
    <source>
        <dbReference type="SAM" id="Coils"/>
    </source>
</evidence>
<comment type="subcellular location">
    <subcellularLocation>
        <location evidence="2">Gas vesicle</location>
    </subcellularLocation>
</comment>
<dbReference type="AlphaFoldDB" id="J2ZHZ3"/>
<dbReference type="Proteomes" id="UP000007813">
    <property type="component" value="Unassembled WGS sequence"/>
</dbReference>
<keyword evidence="4" id="KW-0175">Coiled coil</keyword>